<proteinExistence type="predicted"/>
<dbReference type="RefSeq" id="WP_184672481.1">
    <property type="nucleotide sequence ID" value="NZ_BAABAI010000010.1"/>
</dbReference>
<sequence>MSTGTIIGVVVVLVVIVGAAVLLKVALQRRRLRGRFGPEYERAVAGADNRMAAERELSAREREYAKLDIRPLNAATRESYARHWTRVQEQFVDDPATAVGEADRLVTDLMAERGYPTDGGHERQVALLSVAHAKTLGHYREAHDINTRHERGEASTEDLRAAMVHYRTLFEDLLGRGREEAR</sequence>
<comment type="caution">
    <text evidence="2">The sequence shown here is derived from an EMBL/GenBank/DDBJ whole genome shotgun (WGS) entry which is preliminary data.</text>
</comment>
<feature type="transmembrane region" description="Helical" evidence="1">
    <location>
        <begin position="6"/>
        <end position="27"/>
    </location>
</feature>
<evidence type="ECO:0000313" key="2">
    <source>
        <dbReference type="EMBL" id="MBB4967618.1"/>
    </source>
</evidence>
<keyword evidence="3" id="KW-1185">Reference proteome</keyword>
<dbReference type="EMBL" id="JACHJS010000001">
    <property type="protein sequence ID" value="MBB4967618.1"/>
    <property type="molecule type" value="Genomic_DNA"/>
</dbReference>
<evidence type="ECO:0008006" key="4">
    <source>
        <dbReference type="Google" id="ProtNLM"/>
    </source>
</evidence>
<reference evidence="2 3" key="1">
    <citation type="submission" date="2020-08" db="EMBL/GenBank/DDBJ databases">
        <title>Sequencing the genomes of 1000 actinobacteria strains.</title>
        <authorList>
            <person name="Klenk H.-P."/>
        </authorList>
    </citation>
    <scope>NUCLEOTIDE SEQUENCE [LARGE SCALE GENOMIC DNA]</scope>
    <source>
        <strain evidence="2 3">DSM 45084</strain>
    </source>
</reference>
<keyword evidence="1" id="KW-1133">Transmembrane helix</keyword>
<name>A0A7W7T6T0_9PSEU</name>
<dbReference type="AlphaFoldDB" id="A0A7W7T6T0"/>
<protein>
    <recommendedName>
        <fullName evidence="4">Secreted protein</fullName>
    </recommendedName>
</protein>
<evidence type="ECO:0000313" key="3">
    <source>
        <dbReference type="Proteomes" id="UP000542674"/>
    </source>
</evidence>
<keyword evidence="1" id="KW-0472">Membrane</keyword>
<dbReference type="Proteomes" id="UP000542674">
    <property type="component" value="Unassembled WGS sequence"/>
</dbReference>
<accession>A0A7W7T6T0</accession>
<gene>
    <name evidence="2" type="ORF">F4559_004977</name>
</gene>
<evidence type="ECO:0000256" key="1">
    <source>
        <dbReference type="SAM" id="Phobius"/>
    </source>
</evidence>
<organism evidence="2 3">
    <name type="scientific">Saccharothrix violaceirubra</name>
    <dbReference type="NCBI Taxonomy" id="413306"/>
    <lineage>
        <taxon>Bacteria</taxon>
        <taxon>Bacillati</taxon>
        <taxon>Actinomycetota</taxon>
        <taxon>Actinomycetes</taxon>
        <taxon>Pseudonocardiales</taxon>
        <taxon>Pseudonocardiaceae</taxon>
        <taxon>Saccharothrix</taxon>
    </lineage>
</organism>
<keyword evidence="1" id="KW-0812">Transmembrane</keyword>